<dbReference type="RefSeq" id="WP_222872992.1">
    <property type="nucleotide sequence ID" value="NZ_CP039704.1"/>
</dbReference>
<protein>
    <submittedName>
        <fullName evidence="5">Ribose 5-phosphate isomerase B</fullName>
        <ecNumber evidence="5">5.3.1.6</ecNumber>
    </submittedName>
</protein>
<evidence type="ECO:0000256" key="4">
    <source>
        <dbReference type="PIRSR" id="PIRSR005384-2"/>
    </source>
</evidence>
<feature type="binding site" evidence="4">
    <location>
        <position position="111"/>
    </location>
    <ligand>
        <name>D-ribulose 5-phosphate</name>
        <dbReference type="ChEBI" id="CHEBI:58121"/>
    </ligand>
</feature>
<feature type="binding site" evidence="4">
    <location>
        <position position="101"/>
    </location>
    <ligand>
        <name>D-ribulose 5-phosphate</name>
        <dbReference type="ChEBI" id="CHEBI:58121"/>
    </ligand>
</feature>
<comment type="similarity">
    <text evidence="1">Belongs to the LacAB/RpiB family.</text>
</comment>
<feature type="binding site" evidence="4">
    <location>
        <begin position="10"/>
        <end position="11"/>
    </location>
    <ligand>
        <name>D-ribulose 5-phosphate</name>
        <dbReference type="ChEBI" id="CHEBI:58121"/>
    </ligand>
</feature>
<gene>
    <name evidence="5" type="primary">rpiB</name>
    <name evidence="5" type="ORF">E6W36_13300</name>
</gene>
<dbReference type="InterPro" id="IPR004785">
    <property type="entry name" value="RpiB"/>
</dbReference>
<dbReference type="Pfam" id="PF02502">
    <property type="entry name" value="LacAB_rpiB"/>
    <property type="match status" value="1"/>
</dbReference>
<dbReference type="EC" id="5.3.1.6" evidence="5"/>
<name>A0A4D7C4W6_9SPHN</name>
<dbReference type="PANTHER" id="PTHR30345">
    <property type="entry name" value="RIBOSE-5-PHOSPHATE ISOMERASE B"/>
    <property type="match status" value="1"/>
</dbReference>
<evidence type="ECO:0000256" key="2">
    <source>
        <dbReference type="ARBA" id="ARBA00023235"/>
    </source>
</evidence>
<dbReference type="PANTHER" id="PTHR30345:SF0">
    <property type="entry name" value="DNA DAMAGE-REPAIR_TOLERATION PROTEIN DRT102"/>
    <property type="match status" value="1"/>
</dbReference>
<accession>A0A4D7C4W6</accession>
<evidence type="ECO:0000256" key="3">
    <source>
        <dbReference type="PIRSR" id="PIRSR005384-1"/>
    </source>
</evidence>
<feature type="binding site" evidence="4">
    <location>
        <position position="138"/>
    </location>
    <ligand>
        <name>D-ribulose 5-phosphate</name>
        <dbReference type="ChEBI" id="CHEBI:58121"/>
    </ligand>
</feature>
<dbReference type="Proteomes" id="UP000298714">
    <property type="component" value="Chromosome"/>
</dbReference>
<dbReference type="Gene3D" id="3.40.1400.10">
    <property type="entry name" value="Sugar-phosphate isomerase, RpiB/LacA/LacB"/>
    <property type="match status" value="1"/>
</dbReference>
<feature type="active site" description="Proton donor" evidence="3">
    <location>
        <position position="100"/>
    </location>
</feature>
<dbReference type="AlphaFoldDB" id="A0A4D7C4W6"/>
<feature type="binding site" evidence="4">
    <location>
        <begin position="68"/>
        <end position="72"/>
    </location>
    <ligand>
        <name>D-ribulose 5-phosphate</name>
        <dbReference type="ChEBI" id="CHEBI:58121"/>
    </ligand>
</feature>
<keyword evidence="2 5" id="KW-0413">Isomerase</keyword>
<organism evidence="5 6">
    <name type="scientific">Hankyongella ginsenosidimutans</name>
    <dbReference type="NCBI Taxonomy" id="1763828"/>
    <lineage>
        <taxon>Bacteria</taxon>
        <taxon>Pseudomonadati</taxon>
        <taxon>Pseudomonadota</taxon>
        <taxon>Alphaproteobacteria</taxon>
        <taxon>Sphingomonadales</taxon>
        <taxon>Sphingomonadaceae</taxon>
        <taxon>Hankyongella</taxon>
    </lineage>
</organism>
<dbReference type="InterPro" id="IPR003500">
    <property type="entry name" value="RpiB_LacA_LacB"/>
</dbReference>
<feature type="binding site" evidence="4">
    <location>
        <position position="134"/>
    </location>
    <ligand>
        <name>D-ribulose 5-phosphate</name>
        <dbReference type="ChEBI" id="CHEBI:58121"/>
    </ligand>
</feature>
<proteinExistence type="inferred from homology"/>
<dbReference type="NCBIfam" id="TIGR01120">
    <property type="entry name" value="rpiB"/>
    <property type="match status" value="1"/>
</dbReference>
<dbReference type="EMBL" id="CP039704">
    <property type="protein sequence ID" value="QCI80131.1"/>
    <property type="molecule type" value="Genomic_DNA"/>
</dbReference>
<dbReference type="NCBIfam" id="TIGR00689">
    <property type="entry name" value="rpiB_lacA_lacB"/>
    <property type="match status" value="1"/>
</dbReference>
<dbReference type="SUPFAM" id="SSF89623">
    <property type="entry name" value="Ribose/Galactose isomerase RpiB/AlsB"/>
    <property type="match status" value="1"/>
</dbReference>
<evidence type="ECO:0000313" key="5">
    <source>
        <dbReference type="EMBL" id="QCI80131.1"/>
    </source>
</evidence>
<dbReference type="GO" id="GO:0004751">
    <property type="term" value="F:ribose-5-phosphate isomerase activity"/>
    <property type="evidence" value="ECO:0007669"/>
    <property type="project" value="UniProtKB-EC"/>
</dbReference>
<dbReference type="PIRSF" id="PIRSF005384">
    <property type="entry name" value="RpiB_LacA_B"/>
    <property type="match status" value="1"/>
</dbReference>
<dbReference type="NCBIfam" id="NF004051">
    <property type="entry name" value="PRK05571.1"/>
    <property type="match status" value="1"/>
</dbReference>
<evidence type="ECO:0000256" key="1">
    <source>
        <dbReference type="ARBA" id="ARBA00008754"/>
    </source>
</evidence>
<dbReference type="GO" id="GO:0005975">
    <property type="term" value="P:carbohydrate metabolic process"/>
    <property type="evidence" value="ECO:0007669"/>
    <property type="project" value="InterPro"/>
</dbReference>
<evidence type="ECO:0000313" key="6">
    <source>
        <dbReference type="Proteomes" id="UP000298714"/>
    </source>
</evidence>
<reference evidence="6" key="1">
    <citation type="submission" date="2019-04" db="EMBL/GenBank/DDBJ databases">
        <title>Complete genome sequence of Sphingomonas sp. W1-2-3.</title>
        <authorList>
            <person name="Im W.T."/>
        </authorList>
    </citation>
    <scope>NUCLEOTIDE SEQUENCE [LARGE SCALE GENOMIC DNA]</scope>
    <source>
        <strain evidence="6">W1-2-3</strain>
    </source>
</reference>
<feature type="active site" description="Proton acceptor" evidence="3">
    <location>
        <position position="67"/>
    </location>
</feature>
<sequence>MTLTVALGCDHAGFALKDLVIAELQALGAEVLDLGAYSTASVDYPSFGYAVAKAIADGRATRGVAICGSGIGIDIAANRNPAARAALCTSAQMAQLARSHNDANILVLGARLIGPDVARACVQAFMTTPFEGGRHQRRVDMLGNPDC</sequence>
<dbReference type="InterPro" id="IPR036569">
    <property type="entry name" value="RpiB_LacA_LacB_sf"/>
</dbReference>
<keyword evidence="6" id="KW-1185">Reference proteome</keyword>
<dbReference type="KEGG" id="hgn:E6W36_13300"/>